<dbReference type="InterPro" id="IPR001584">
    <property type="entry name" value="Integrase_cat-core"/>
</dbReference>
<gene>
    <name evidence="2" type="ORF">PHPALM_17108</name>
</gene>
<dbReference type="OrthoDB" id="2193640at2759"/>
<evidence type="ECO:0000313" key="2">
    <source>
        <dbReference type="EMBL" id="POM66957.1"/>
    </source>
</evidence>
<accession>A0A2P4XN29</accession>
<keyword evidence="3" id="KW-1185">Reference proteome</keyword>
<dbReference type="GO" id="GO:0003676">
    <property type="term" value="F:nucleic acid binding"/>
    <property type="evidence" value="ECO:0007669"/>
    <property type="project" value="InterPro"/>
</dbReference>
<dbReference type="PROSITE" id="PS50994">
    <property type="entry name" value="INTEGRASE"/>
    <property type="match status" value="1"/>
</dbReference>
<dbReference type="GO" id="GO:0015074">
    <property type="term" value="P:DNA integration"/>
    <property type="evidence" value="ECO:0007669"/>
    <property type="project" value="InterPro"/>
</dbReference>
<evidence type="ECO:0000259" key="1">
    <source>
        <dbReference type="PROSITE" id="PS50994"/>
    </source>
</evidence>
<feature type="domain" description="Integrase catalytic" evidence="1">
    <location>
        <begin position="173"/>
        <end position="293"/>
    </location>
</feature>
<dbReference type="Gene3D" id="3.30.420.10">
    <property type="entry name" value="Ribonuclease H-like superfamily/Ribonuclease H"/>
    <property type="match status" value="1"/>
</dbReference>
<proteinExistence type="predicted"/>
<evidence type="ECO:0000313" key="3">
    <source>
        <dbReference type="Proteomes" id="UP000237271"/>
    </source>
</evidence>
<organism evidence="2 3">
    <name type="scientific">Phytophthora palmivora</name>
    <dbReference type="NCBI Taxonomy" id="4796"/>
    <lineage>
        <taxon>Eukaryota</taxon>
        <taxon>Sar</taxon>
        <taxon>Stramenopiles</taxon>
        <taxon>Oomycota</taxon>
        <taxon>Peronosporomycetes</taxon>
        <taxon>Peronosporales</taxon>
        <taxon>Peronosporaceae</taxon>
        <taxon>Phytophthora</taxon>
    </lineage>
</organism>
<dbReference type="InterPro" id="IPR036397">
    <property type="entry name" value="RNaseH_sf"/>
</dbReference>
<dbReference type="SUPFAM" id="SSF53098">
    <property type="entry name" value="Ribonuclease H-like"/>
    <property type="match status" value="1"/>
</dbReference>
<dbReference type="Proteomes" id="UP000237271">
    <property type="component" value="Unassembled WGS sequence"/>
</dbReference>
<reference evidence="2 3" key="1">
    <citation type="journal article" date="2017" name="Genome Biol. Evol.">
        <title>Phytophthora megakarya and P. palmivora, closely related causal agents of cacao black pod rot, underwent increases in genome sizes and gene numbers by different mechanisms.</title>
        <authorList>
            <person name="Ali S.S."/>
            <person name="Shao J."/>
            <person name="Lary D.J."/>
            <person name="Kronmiller B."/>
            <person name="Shen D."/>
            <person name="Strem M.D."/>
            <person name="Amoako-Attah I."/>
            <person name="Akrofi A.Y."/>
            <person name="Begoude B.A."/>
            <person name="Ten Hoopen G.M."/>
            <person name="Coulibaly K."/>
            <person name="Kebe B.I."/>
            <person name="Melnick R.L."/>
            <person name="Guiltinan M.J."/>
            <person name="Tyler B.M."/>
            <person name="Meinhardt L.W."/>
            <person name="Bailey B.A."/>
        </authorList>
    </citation>
    <scope>NUCLEOTIDE SEQUENCE [LARGE SCALE GENOMIC DNA]</scope>
    <source>
        <strain evidence="3">sbr112.9</strain>
    </source>
</reference>
<dbReference type="EMBL" id="NCKW01009498">
    <property type="protein sequence ID" value="POM66957.1"/>
    <property type="molecule type" value="Genomic_DNA"/>
</dbReference>
<comment type="caution">
    <text evidence="2">The sequence shown here is derived from an EMBL/GenBank/DDBJ whole genome shotgun (WGS) entry which is preliminary data.</text>
</comment>
<sequence length="363" mass="41220">MELMGFRYIVEHVPGLDNLWVDMASRWGGNHVPKGVVKPLKAIRHRKSAKPTMCPVPRLLDADNLAKYPTPDNVVRTEDGVFTIDNRIWVPGEATDFIERLYIITHSGAQGHRGQQAMVAHLLQRFVIDQLRRVAATICIACIPEEGKISRDHHATHYCELGVSGSAENPVDVDALLAWHARLGIPPDRVSDQGSHFKNEVITELSRRLRTQQSFTPAYSPRVNGSIERISRDILQVIRAILLEYKVSYKNWVYQWFRPTITIQLCHHWESFTSGIFHGLGTSNPAERILPTCAEIDGYLANLRESIQLIHCAVDDQSLKQRLLNKKRARDDNLVNFSVGDYVLRSRVDKKHGNKLLEGHSVH</sequence>
<dbReference type="InterPro" id="IPR012337">
    <property type="entry name" value="RNaseH-like_sf"/>
</dbReference>
<name>A0A2P4XN29_9STRA</name>
<protein>
    <recommendedName>
        <fullName evidence="1">Integrase catalytic domain-containing protein</fullName>
    </recommendedName>
</protein>
<dbReference type="AlphaFoldDB" id="A0A2P4XN29"/>